<comment type="caution">
    <text evidence="1">The sequence shown here is derived from an EMBL/GenBank/DDBJ whole genome shotgun (WGS) entry which is preliminary data.</text>
</comment>
<gene>
    <name evidence="1" type="ORF">FE782_03650</name>
</gene>
<dbReference type="Pfam" id="PF13814">
    <property type="entry name" value="Replic_Relax"/>
    <property type="match status" value="1"/>
</dbReference>
<proteinExistence type="predicted"/>
<sequence length="205" mass="24421">MLESQRRKIARHDAILSTLAKLDYANRSQLQRLHDLRSDRNARKVLDGMREFISSFRSDSGENVYHLNKSGRERVNSAIVRNKLSTCGHYLMRNDAYIYYGAPADWKNEARIKADGEGTSHIIVDSYFMYEMRRHFLEVDHKQHMSKNKEKIERYKRLKATGVFQEKLRYFPRLVWITLTEARRKQLAEWCDGLDVTIHLWDEIR</sequence>
<evidence type="ECO:0008006" key="3">
    <source>
        <dbReference type="Google" id="ProtNLM"/>
    </source>
</evidence>
<dbReference type="EMBL" id="VCIW01000002">
    <property type="protein sequence ID" value="TLS53376.1"/>
    <property type="molecule type" value="Genomic_DNA"/>
</dbReference>
<dbReference type="RefSeq" id="WP_138192612.1">
    <property type="nucleotide sequence ID" value="NZ_VCIW01000002.1"/>
</dbReference>
<evidence type="ECO:0000313" key="1">
    <source>
        <dbReference type="EMBL" id="TLS53376.1"/>
    </source>
</evidence>
<dbReference type="AlphaFoldDB" id="A0A5R9GG39"/>
<dbReference type="OrthoDB" id="2601083at2"/>
<organism evidence="1 2">
    <name type="scientific">Paenibacillus antri</name>
    <dbReference type="NCBI Taxonomy" id="2582848"/>
    <lineage>
        <taxon>Bacteria</taxon>
        <taxon>Bacillati</taxon>
        <taxon>Bacillota</taxon>
        <taxon>Bacilli</taxon>
        <taxon>Bacillales</taxon>
        <taxon>Paenibacillaceae</taxon>
        <taxon>Paenibacillus</taxon>
    </lineage>
</organism>
<evidence type="ECO:0000313" key="2">
    <source>
        <dbReference type="Proteomes" id="UP000309676"/>
    </source>
</evidence>
<accession>A0A5R9GG39</accession>
<dbReference type="Proteomes" id="UP000309676">
    <property type="component" value="Unassembled WGS sequence"/>
</dbReference>
<dbReference type="InterPro" id="IPR025855">
    <property type="entry name" value="Replic_Relax"/>
</dbReference>
<keyword evidence="2" id="KW-1185">Reference proteome</keyword>
<protein>
    <recommendedName>
        <fullName evidence="3">Replication-relaxation</fullName>
    </recommendedName>
</protein>
<name>A0A5R9GG39_9BACL</name>
<reference evidence="1 2" key="1">
    <citation type="submission" date="2019-05" db="EMBL/GenBank/DDBJ databases">
        <authorList>
            <person name="Narsing Rao M.P."/>
            <person name="Li W.J."/>
        </authorList>
    </citation>
    <scope>NUCLEOTIDE SEQUENCE [LARGE SCALE GENOMIC DNA]</scope>
    <source>
        <strain evidence="1 2">SYSU_K30003</strain>
    </source>
</reference>